<proteinExistence type="predicted"/>
<dbReference type="Proteomes" id="UP001054945">
    <property type="component" value="Unassembled WGS sequence"/>
</dbReference>
<sequence>MRFLGNGQGIPRDALHEAAGKFKIAETRKPKDAHFEPFEVCRNLLNCAAADDISTRRRDIATSYGCGIMISPLSGTLK</sequence>
<evidence type="ECO:0000313" key="2">
    <source>
        <dbReference type="Proteomes" id="UP001054945"/>
    </source>
</evidence>
<reference evidence="1 2" key="1">
    <citation type="submission" date="2021-06" db="EMBL/GenBank/DDBJ databases">
        <title>Caerostris extrusa draft genome.</title>
        <authorList>
            <person name="Kono N."/>
            <person name="Arakawa K."/>
        </authorList>
    </citation>
    <scope>NUCLEOTIDE SEQUENCE [LARGE SCALE GENOMIC DNA]</scope>
</reference>
<comment type="caution">
    <text evidence="1">The sequence shown here is derived from an EMBL/GenBank/DDBJ whole genome shotgun (WGS) entry which is preliminary data.</text>
</comment>
<dbReference type="AlphaFoldDB" id="A0AAV4W7N7"/>
<protein>
    <submittedName>
        <fullName evidence="1">Uncharacterized protein</fullName>
    </submittedName>
</protein>
<keyword evidence="2" id="KW-1185">Reference proteome</keyword>
<dbReference type="EMBL" id="BPLR01015690">
    <property type="protein sequence ID" value="GIY77854.1"/>
    <property type="molecule type" value="Genomic_DNA"/>
</dbReference>
<gene>
    <name evidence="1" type="ORF">CEXT_366761</name>
</gene>
<evidence type="ECO:0000313" key="1">
    <source>
        <dbReference type="EMBL" id="GIY77854.1"/>
    </source>
</evidence>
<organism evidence="1 2">
    <name type="scientific">Caerostris extrusa</name>
    <name type="common">Bark spider</name>
    <name type="synonym">Caerostris bankana</name>
    <dbReference type="NCBI Taxonomy" id="172846"/>
    <lineage>
        <taxon>Eukaryota</taxon>
        <taxon>Metazoa</taxon>
        <taxon>Ecdysozoa</taxon>
        <taxon>Arthropoda</taxon>
        <taxon>Chelicerata</taxon>
        <taxon>Arachnida</taxon>
        <taxon>Araneae</taxon>
        <taxon>Araneomorphae</taxon>
        <taxon>Entelegynae</taxon>
        <taxon>Araneoidea</taxon>
        <taxon>Araneidae</taxon>
        <taxon>Caerostris</taxon>
    </lineage>
</organism>
<accession>A0AAV4W7N7</accession>
<name>A0AAV4W7N7_CAEEX</name>